<name>A0A072PEK3_9EURO</name>
<dbReference type="AlphaFoldDB" id="A0A072PEK3"/>
<dbReference type="OrthoDB" id="10000533at2759"/>
<evidence type="ECO:0000313" key="1">
    <source>
        <dbReference type="EMBL" id="KEF58544.1"/>
    </source>
</evidence>
<keyword evidence="2" id="KW-1185">Reference proteome</keyword>
<dbReference type="HOGENOM" id="CLU_1992635_0_0_1"/>
<dbReference type="EMBL" id="AMGV01000004">
    <property type="protein sequence ID" value="KEF58544.1"/>
    <property type="molecule type" value="Genomic_DNA"/>
</dbReference>
<evidence type="ECO:0000313" key="2">
    <source>
        <dbReference type="Proteomes" id="UP000027920"/>
    </source>
</evidence>
<dbReference type="RefSeq" id="XP_013261134.1">
    <property type="nucleotide sequence ID" value="XM_013405680.1"/>
</dbReference>
<dbReference type="Proteomes" id="UP000027920">
    <property type="component" value="Unassembled WGS sequence"/>
</dbReference>
<organism evidence="1 2">
    <name type="scientific">Exophiala aquamarina CBS 119918</name>
    <dbReference type="NCBI Taxonomy" id="1182545"/>
    <lineage>
        <taxon>Eukaryota</taxon>
        <taxon>Fungi</taxon>
        <taxon>Dikarya</taxon>
        <taxon>Ascomycota</taxon>
        <taxon>Pezizomycotina</taxon>
        <taxon>Eurotiomycetes</taxon>
        <taxon>Chaetothyriomycetidae</taxon>
        <taxon>Chaetothyriales</taxon>
        <taxon>Herpotrichiellaceae</taxon>
        <taxon>Exophiala</taxon>
    </lineage>
</organism>
<gene>
    <name evidence="1" type="ORF">A1O9_06470</name>
</gene>
<reference evidence="1 2" key="1">
    <citation type="submission" date="2013-03" db="EMBL/GenBank/DDBJ databases">
        <title>The Genome Sequence of Exophiala aquamarina CBS 119918.</title>
        <authorList>
            <consortium name="The Broad Institute Genomics Platform"/>
            <person name="Cuomo C."/>
            <person name="de Hoog S."/>
            <person name="Gorbushina A."/>
            <person name="Walker B."/>
            <person name="Young S.K."/>
            <person name="Zeng Q."/>
            <person name="Gargeya S."/>
            <person name="Fitzgerald M."/>
            <person name="Haas B."/>
            <person name="Abouelleil A."/>
            <person name="Allen A.W."/>
            <person name="Alvarado L."/>
            <person name="Arachchi H.M."/>
            <person name="Berlin A.M."/>
            <person name="Chapman S.B."/>
            <person name="Gainer-Dewar J."/>
            <person name="Goldberg J."/>
            <person name="Griggs A."/>
            <person name="Gujja S."/>
            <person name="Hansen M."/>
            <person name="Howarth C."/>
            <person name="Imamovic A."/>
            <person name="Ireland A."/>
            <person name="Larimer J."/>
            <person name="McCowan C."/>
            <person name="Murphy C."/>
            <person name="Pearson M."/>
            <person name="Poon T.W."/>
            <person name="Priest M."/>
            <person name="Roberts A."/>
            <person name="Saif S."/>
            <person name="Shea T."/>
            <person name="Sisk P."/>
            <person name="Sykes S."/>
            <person name="Wortman J."/>
            <person name="Nusbaum C."/>
            <person name="Birren B."/>
        </authorList>
    </citation>
    <scope>NUCLEOTIDE SEQUENCE [LARGE SCALE GENOMIC DNA]</scope>
    <source>
        <strain evidence="1 2">CBS 119918</strain>
    </source>
</reference>
<proteinExistence type="predicted"/>
<sequence>MQVFWPEPGGIDGQALTNLGILTLAEEIRDMYIRAATQSLKIETAARADVEAGVLKLSWIPHIGHPSILADHNTREPSQDIIAGALIAAAAGSWTVSDEWNKLLQDVKLTTGEECLRNHVWEGIT</sequence>
<comment type="caution">
    <text evidence="1">The sequence shown here is derived from an EMBL/GenBank/DDBJ whole genome shotgun (WGS) entry which is preliminary data.</text>
</comment>
<dbReference type="VEuPathDB" id="FungiDB:A1O9_06470"/>
<accession>A0A072PEK3</accession>
<protein>
    <submittedName>
        <fullName evidence="1">Uncharacterized protein</fullName>
    </submittedName>
</protein>
<dbReference type="GeneID" id="25281387"/>